<evidence type="ECO:0000256" key="1">
    <source>
        <dbReference type="ARBA" id="ARBA00005017"/>
    </source>
</evidence>
<dbReference type="PANTHER" id="PTHR31814:SF2">
    <property type="entry name" value="PHOSPHOMEVALONATE KINASE"/>
    <property type="match status" value="1"/>
</dbReference>
<dbReference type="Pfam" id="PF00288">
    <property type="entry name" value="GHMP_kinases_N"/>
    <property type="match status" value="1"/>
</dbReference>
<keyword evidence="3 8" id="KW-0808">Transferase</keyword>
<dbReference type="Gene3D" id="3.30.230.10">
    <property type="match status" value="1"/>
</dbReference>
<dbReference type="EC" id="2.7.4.2" evidence="2"/>
<reference evidence="8 9" key="1">
    <citation type="submission" date="2020-07" db="EMBL/GenBank/DDBJ databases">
        <title>Facklamia lactis sp. nov., isolated from raw milk.</title>
        <authorList>
            <person name="Doll E.V."/>
            <person name="Huptas C."/>
            <person name="Staib L."/>
            <person name="Wenning M."/>
            <person name="Scherer S."/>
        </authorList>
    </citation>
    <scope>NUCLEOTIDE SEQUENCE [LARGE SCALE GENOMIC DNA]</scope>
    <source>
        <strain evidence="8 9">DSM 104272</strain>
    </source>
</reference>
<evidence type="ECO:0000313" key="8">
    <source>
        <dbReference type="EMBL" id="MBG9978057.1"/>
    </source>
</evidence>
<dbReference type="NCBIfam" id="TIGR01220">
    <property type="entry name" value="Pmev_kin_Gr_pos"/>
    <property type="match status" value="1"/>
</dbReference>
<keyword evidence="9" id="KW-1185">Reference proteome</keyword>
<dbReference type="Gene3D" id="3.30.70.890">
    <property type="entry name" value="GHMP kinase, C-terminal domain"/>
    <property type="match status" value="1"/>
</dbReference>
<dbReference type="SUPFAM" id="SSF55060">
    <property type="entry name" value="GHMP Kinase, C-terminal domain"/>
    <property type="match status" value="1"/>
</dbReference>
<evidence type="ECO:0000259" key="7">
    <source>
        <dbReference type="Pfam" id="PF00288"/>
    </source>
</evidence>
<dbReference type="Proteomes" id="UP000823401">
    <property type="component" value="Unassembled WGS sequence"/>
</dbReference>
<dbReference type="PANTHER" id="PTHR31814">
    <property type="match status" value="1"/>
</dbReference>
<dbReference type="GO" id="GO:0004631">
    <property type="term" value="F:phosphomevalonate kinase activity"/>
    <property type="evidence" value="ECO:0007669"/>
    <property type="project" value="UniProtKB-EC"/>
</dbReference>
<keyword evidence="4" id="KW-0547">Nucleotide-binding</keyword>
<evidence type="ECO:0000313" key="9">
    <source>
        <dbReference type="Proteomes" id="UP000823401"/>
    </source>
</evidence>
<comment type="pathway">
    <text evidence="1">Isoprenoid biosynthesis; isopentenyl diphosphate biosynthesis via mevalonate pathway; isopentenyl diphosphate from (R)-mevalonate: step 2/3.</text>
</comment>
<protein>
    <recommendedName>
        <fullName evidence="2">phosphomevalonate kinase</fullName>
        <ecNumber evidence="2">2.7.4.2</ecNumber>
    </recommendedName>
</protein>
<sequence length="404" mass="44448">MSTQTSIQDLFNRTSFNESSTVKVPGKLFITGEYAILFPTQPAIIIAVDQFLTAQVTASDLPEGGVIRTNLSELGPLNYVRQDGNFQVSANTASGWHYCINAIRVTESLLKSLKVPLLNYNIQFNSELINKDGLKFGLGSSGAIVVATIKGILAYHGVQALDHVTIFKLAAIALTLSKSNGSLADIATITTGGWVYYQSFDRQWLKEMVHANTPVASLLLKDWPDLVIESLSVPDELALLIGWTQSPASTENLVGQLLDRLNQADDQFKAFLKNAKASVERMRIGFQEKNLTVIQDEIQVYRQLLLELSHTYQLNIETNELTQFIETALPHSYIAKSSGAGGGDCGIAIGHKDIETETLIKDWELDDIVSLPLQVTPPSLRKQHSIGGNYDKKKSTFTCSTTKR</sequence>
<proteinExistence type="predicted"/>
<gene>
    <name evidence="8" type="ORF">HYQ42_04575</name>
</gene>
<dbReference type="InterPro" id="IPR005917">
    <property type="entry name" value="Pmev_kinase_bact"/>
</dbReference>
<accession>A0ABS0LJ29</accession>
<comment type="caution">
    <text evidence="8">The sequence shown here is derived from an EMBL/GenBank/DDBJ whole genome shotgun (WGS) entry which is preliminary data.</text>
</comment>
<feature type="domain" description="GHMP kinase N-terminal" evidence="7">
    <location>
        <begin position="108"/>
        <end position="193"/>
    </location>
</feature>
<evidence type="ECO:0000256" key="4">
    <source>
        <dbReference type="ARBA" id="ARBA00022741"/>
    </source>
</evidence>
<keyword evidence="5 8" id="KW-0418">Kinase</keyword>
<dbReference type="InterPro" id="IPR035102">
    <property type="entry name" value="Phosphomevalonate_kinase"/>
</dbReference>
<dbReference type="InterPro" id="IPR020568">
    <property type="entry name" value="Ribosomal_Su5_D2-typ_SF"/>
</dbReference>
<evidence type="ECO:0000256" key="2">
    <source>
        <dbReference type="ARBA" id="ARBA00012958"/>
    </source>
</evidence>
<dbReference type="SUPFAM" id="SSF54211">
    <property type="entry name" value="Ribosomal protein S5 domain 2-like"/>
    <property type="match status" value="1"/>
</dbReference>
<dbReference type="InterPro" id="IPR036554">
    <property type="entry name" value="GHMP_kinase_C_sf"/>
</dbReference>
<keyword evidence="6" id="KW-0067">ATP-binding</keyword>
<organism evidence="8 9">
    <name type="scientific">Ruoffia tabacinasalis</name>
    <dbReference type="NCBI Taxonomy" id="87458"/>
    <lineage>
        <taxon>Bacteria</taxon>
        <taxon>Bacillati</taxon>
        <taxon>Bacillota</taxon>
        <taxon>Bacilli</taxon>
        <taxon>Lactobacillales</taxon>
        <taxon>Aerococcaceae</taxon>
        <taxon>Ruoffia</taxon>
    </lineage>
</organism>
<dbReference type="EMBL" id="JACCEL010000008">
    <property type="protein sequence ID" value="MBG9978057.1"/>
    <property type="molecule type" value="Genomic_DNA"/>
</dbReference>
<dbReference type="InterPro" id="IPR006204">
    <property type="entry name" value="GHMP_kinase_N_dom"/>
</dbReference>
<dbReference type="RefSeq" id="WP_197104176.1">
    <property type="nucleotide sequence ID" value="NZ_JACCEL010000008.1"/>
</dbReference>
<name>A0ABS0LJ29_9LACT</name>
<evidence type="ECO:0000256" key="6">
    <source>
        <dbReference type="ARBA" id="ARBA00022840"/>
    </source>
</evidence>
<evidence type="ECO:0000256" key="3">
    <source>
        <dbReference type="ARBA" id="ARBA00022679"/>
    </source>
</evidence>
<dbReference type="InterPro" id="IPR014721">
    <property type="entry name" value="Ribsml_uS5_D2-typ_fold_subgr"/>
</dbReference>
<evidence type="ECO:0000256" key="5">
    <source>
        <dbReference type="ARBA" id="ARBA00022777"/>
    </source>
</evidence>